<dbReference type="EMBL" id="CM037152">
    <property type="protein sequence ID" value="KAH7834725.1"/>
    <property type="molecule type" value="Genomic_DNA"/>
</dbReference>
<protein>
    <submittedName>
        <fullName evidence="1">Uncharacterized protein</fullName>
    </submittedName>
</protein>
<gene>
    <name evidence="1" type="ORF">Vadar_018994</name>
</gene>
<name>A0ACB7X2G9_9ERIC</name>
<dbReference type="Proteomes" id="UP000828048">
    <property type="component" value="Chromosome 2"/>
</dbReference>
<reference evidence="1 2" key="1">
    <citation type="journal article" date="2021" name="Hortic Res">
        <title>High-quality reference genome and annotation aids understanding of berry development for evergreen blueberry (Vaccinium darrowii).</title>
        <authorList>
            <person name="Yu J."/>
            <person name="Hulse-Kemp A.M."/>
            <person name="Babiker E."/>
            <person name="Staton M."/>
        </authorList>
    </citation>
    <scope>NUCLEOTIDE SEQUENCE [LARGE SCALE GENOMIC DNA]</scope>
    <source>
        <strain evidence="2">cv. NJ 8807/NJ 8810</strain>
        <tissue evidence="1">Young leaf</tissue>
    </source>
</reference>
<evidence type="ECO:0000313" key="2">
    <source>
        <dbReference type="Proteomes" id="UP000828048"/>
    </source>
</evidence>
<evidence type="ECO:0000313" key="1">
    <source>
        <dbReference type="EMBL" id="KAH7834725.1"/>
    </source>
</evidence>
<sequence>MADDREARAPDLRSNPIQLNAPQIRQQRKDCAQLREREIKALRSNLTFEQILAKQANLRKEVERMEKKLAKMRGGVSLVSPEERKAVDGRYTDTINQWRRREKMFKDVWDAITENSPKNLKDFKEEFGIEYDEDVGVSLHPALWLRRGKICALEFKGRQAQNKFTCKEIENLK</sequence>
<organism evidence="1 2">
    <name type="scientific">Vaccinium darrowii</name>
    <dbReference type="NCBI Taxonomy" id="229202"/>
    <lineage>
        <taxon>Eukaryota</taxon>
        <taxon>Viridiplantae</taxon>
        <taxon>Streptophyta</taxon>
        <taxon>Embryophyta</taxon>
        <taxon>Tracheophyta</taxon>
        <taxon>Spermatophyta</taxon>
        <taxon>Magnoliopsida</taxon>
        <taxon>eudicotyledons</taxon>
        <taxon>Gunneridae</taxon>
        <taxon>Pentapetalae</taxon>
        <taxon>asterids</taxon>
        <taxon>Ericales</taxon>
        <taxon>Ericaceae</taxon>
        <taxon>Vaccinioideae</taxon>
        <taxon>Vaccinieae</taxon>
        <taxon>Vaccinium</taxon>
    </lineage>
</organism>
<proteinExistence type="predicted"/>
<accession>A0ACB7X2G9</accession>
<comment type="caution">
    <text evidence="1">The sequence shown here is derived from an EMBL/GenBank/DDBJ whole genome shotgun (WGS) entry which is preliminary data.</text>
</comment>
<keyword evidence="2" id="KW-1185">Reference proteome</keyword>